<dbReference type="Pfam" id="PF13540">
    <property type="entry name" value="RCC1_2"/>
    <property type="match status" value="1"/>
</dbReference>
<keyword evidence="2" id="KW-1185">Reference proteome</keyword>
<dbReference type="STRING" id="1193182.BN11_3630006"/>
<dbReference type="Proteomes" id="UP000035763">
    <property type="component" value="Unassembled WGS sequence"/>
</dbReference>
<dbReference type="AlphaFoldDB" id="W6JZ28"/>
<evidence type="ECO:0000313" key="2">
    <source>
        <dbReference type="Proteomes" id="UP000035763"/>
    </source>
</evidence>
<dbReference type="Gene3D" id="2.130.10.30">
    <property type="entry name" value="Regulator of chromosome condensation 1/beta-lactamase-inhibitor protein II"/>
    <property type="match status" value="1"/>
</dbReference>
<dbReference type="InterPro" id="IPR009091">
    <property type="entry name" value="RCC1/BLIP-II"/>
</dbReference>
<name>W6JZ28_9MICO</name>
<dbReference type="EMBL" id="CAJA01000294">
    <property type="protein sequence ID" value="CCH74011.1"/>
    <property type="molecule type" value="Genomic_DNA"/>
</dbReference>
<evidence type="ECO:0000313" key="1">
    <source>
        <dbReference type="EMBL" id="CCH74011.1"/>
    </source>
</evidence>
<accession>W6JZ28</accession>
<organism evidence="1 2">
    <name type="scientific">Nostocoides australiense Ben110</name>
    <dbReference type="NCBI Taxonomy" id="1193182"/>
    <lineage>
        <taxon>Bacteria</taxon>
        <taxon>Bacillati</taxon>
        <taxon>Actinomycetota</taxon>
        <taxon>Actinomycetes</taxon>
        <taxon>Micrococcales</taxon>
        <taxon>Intrasporangiaceae</taxon>
        <taxon>Nostocoides</taxon>
    </lineage>
</organism>
<reference evidence="1 2" key="1">
    <citation type="journal article" date="2013" name="ISME J.">
        <title>A metabolic model for members of the genus Tetrasphaera involved in enhanced biological phosphorus removal.</title>
        <authorList>
            <person name="Kristiansen R."/>
            <person name="Nguyen H.T.T."/>
            <person name="Saunders A.M."/>
            <person name="Nielsen J.L."/>
            <person name="Wimmer R."/>
            <person name="Le V.Q."/>
            <person name="McIlroy S.J."/>
            <person name="Petrovski S."/>
            <person name="Seviour R.J."/>
            <person name="Calteau A."/>
            <person name="Nielsen K.L."/>
            <person name="Nielsen P.H."/>
        </authorList>
    </citation>
    <scope>NUCLEOTIDE SEQUENCE [LARGE SCALE GENOMIC DNA]</scope>
    <source>
        <strain evidence="1 2">Ben110</strain>
    </source>
</reference>
<comment type="caution">
    <text evidence="1">The sequence shown here is derived from an EMBL/GenBank/DDBJ whole genome shotgun (WGS) entry which is preliminary data.</text>
</comment>
<gene>
    <name evidence="1" type="ORF">BN11_3630006</name>
</gene>
<sequence length="210" mass="21492">MQSLASLGRLRRDASLRIPGELDQLCSVVAAVGDPAVVGAFAEWWSVGTRVGRSAATRVVGFGRRRVDGPPPAGSERERYDRVVARRDGEDSGVVGIVVVRAQADQVVVVRASAVLPMLEVVDLHESGRGAAGVGAAAVAVLGLTSDGRVRAAGDDTCGQCDVAAWTDIVAIAAGSRHTVGIRPDGTAIAAGCNDDGQCDVGTWAGLRPG</sequence>
<protein>
    <submittedName>
        <fullName evidence="1">Uncharacterized protein</fullName>
    </submittedName>
</protein>
<dbReference type="SUPFAM" id="SSF50985">
    <property type="entry name" value="RCC1/BLIP-II"/>
    <property type="match status" value="1"/>
</dbReference>
<proteinExistence type="predicted"/>